<gene>
    <name evidence="4" type="ORF">MENT_LOCUS58290</name>
</gene>
<keyword evidence="2" id="KW-0472">Membrane</keyword>
<evidence type="ECO:0000313" key="4">
    <source>
        <dbReference type="EMBL" id="CAD2204542.1"/>
    </source>
</evidence>
<feature type="coiled-coil region" evidence="1">
    <location>
        <begin position="587"/>
        <end position="648"/>
    </location>
</feature>
<dbReference type="OrthoDB" id="5813122at2759"/>
<reference evidence="4 5" key="1">
    <citation type="submission" date="2020-08" db="EMBL/GenBank/DDBJ databases">
        <authorList>
            <person name="Koutsovoulos G."/>
            <person name="Danchin GJ E."/>
        </authorList>
    </citation>
    <scope>NUCLEOTIDE SEQUENCE [LARGE SCALE GENOMIC DNA]</scope>
</reference>
<evidence type="ECO:0000259" key="3">
    <source>
        <dbReference type="Pfam" id="PF23608"/>
    </source>
</evidence>
<dbReference type="Pfam" id="PF23608">
    <property type="entry name" value="Ig_ILCR1"/>
    <property type="match status" value="1"/>
</dbReference>
<evidence type="ECO:0000256" key="1">
    <source>
        <dbReference type="SAM" id="Coils"/>
    </source>
</evidence>
<proteinExistence type="predicted"/>
<dbReference type="AlphaFoldDB" id="A0A6V7XYU3"/>
<dbReference type="InterPro" id="IPR057066">
    <property type="entry name" value="Ig_ILCR1"/>
</dbReference>
<feature type="transmembrane region" description="Helical" evidence="2">
    <location>
        <begin position="332"/>
        <end position="358"/>
    </location>
</feature>
<comment type="caution">
    <text evidence="4">The sequence shown here is derived from an EMBL/GenBank/DDBJ whole genome shotgun (WGS) entry which is preliminary data.</text>
</comment>
<sequence length="666" mass="75744">MVPVPGIGTQIGSGSGQNFGSGVNRSNGQLFISAILRWEFTSTKFFNFYKIFLYIEEINKTKSIYIAISSFNNSSIGNLQRLKIVLQLDDLFKFGYSYNIKIISLPSLQQQNEELNKNSSFFNLTNIEEGIYAFTDKQINFDSLPEELNSNICHQKLNENNVVDDHNLKEWKKRQSFASRWTGALRSVVFYPLHSAINISFFGAPPSFCINLYKIQLWLLNSLLQEKIVENLINEGPGVFIGFVEFRDLLSSDTRLKYKIRIIPIERREIDGNCICELNNKCGCVISDWFTMPNASTSSITFNHEPIQETISLLNTSKNEILKLNEEKTNSLFLLILICLFLALTFILLTFAFLLFILKKIGWIKGKRQSFIIIRKPKNEHNILATSKKYNNSGVPLLNGNVSGGVYSILLANAQPTKSADLERFARLLVKNGVRIFYDRWDKTAIERNLLLWVQQATTKADKAVFFWDKRAEQLITPNEVSKTSTNISCNSSDIFDHVFCALHQQMDPEKTIFVNWDESAINEKPLGCVGENRPFLFSRDLALIYTALNIPASELDIQKFARLPSSSLISSSTTPSLTICVPIKANSKLKENKKIEKDKGNNLNNEEKEEENVFLLPNNEECENEGNKELLLNINSANQDKLREEKERQLSVFDSGIDSSCVIAL</sequence>
<protein>
    <recommendedName>
        <fullName evidence="3">ILCR1 Ig-like domain-containing protein</fullName>
    </recommendedName>
</protein>
<feature type="domain" description="ILCR1 Ig-like" evidence="3">
    <location>
        <begin position="179"/>
        <end position="290"/>
    </location>
</feature>
<name>A0A6V7XYU3_MELEN</name>
<keyword evidence="1" id="KW-0175">Coiled coil</keyword>
<keyword evidence="2" id="KW-1133">Transmembrane helix</keyword>
<evidence type="ECO:0000256" key="2">
    <source>
        <dbReference type="SAM" id="Phobius"/>
    </source>
</evidence>
<evidence type="ECO:0000313" key="5">
    <source>
        <dbReference type="Proteomes" id="UP000580250"/>
    </source>
</evidence>
<dbReference type="Proteomes" id="UP000580250">
    <property type="component" value="Unassembled WGS sequence"/>
</dbReference>
<keyword evidence="2" id="KW-0812">Transmembrane</keyword>
<organism evidence="4 5">
    <name type="scientific">Meloidogyne enterolobii</name>
    <name type="common">Root-knot nematode worm</name>
    <name type="synonym">Meloidogyne mayaguensis</name>
    <dbReference type="NCBI Taxonomy" id="390850"/>
    <lineage>
        <taxon>Eukaryota</taxon>
        <taxon>Metazoa</taxon>
        <taxon>Ecdysozoa</taxon>
        <taxon>Nematoda</taxon>
        <taxon>Chromadorea</taxon>
        <taxon>Rhabditida</taxon>
        <taxon>Tylenchina</taxon>
        <taxon>Tylenchomorpha</taxon>
        <taxon>Tylenchoidea</taxon>
        <taxon>Meloidogynidae</taxon>
        <taxon>Meloidogyninae</taxon>
        <taxon>Meloidogyne</taxon>
    </lineage>
</organism>
<accession>A0A6V7XYU3</accession>
<dbReference type="EMBL" id="CAJEWN010002615">
    <property type="protein sequence ID" value="CAD2204542.1"/>
    <property type="molecule type" value="Genomic_DNA"/>
</dbReference>